<evidence type="ECO:0000256" key="1">
    <source>
        <dbReference type="ARBA" id="ARBA00022553"/>
    </source>
</evidence>
<dbReference type="InterPro" id="IPR011006">
    <property type="entry name" value="CheY-like_superfamily"/>
</dbReference>
<dbReference type="GO" id="GO:0000160">
    <property type="term" value="P:phosphorelay signal transduction system"/>
    <property type="evidence" value="ECO:0007669"/>
    <property type="project" value="InterPro"/>
</dbReference>
<dbReference type="EMBL" id="PFKZ01000106">
    <property type="protein sequence ID" value="PIY59245.1"/>
    <property type="molecule type" value="Genomic_DNA"/>
</dbReference>
<sequence>MRIFCFIWYNYFMADAMKKILLIEDDPFLSSLLKTKLQKHGFEVIWAADGEIALEMFKKTDVDLILLDIILPKKTGFEVLEEIRMDPQLQSKKTPVMIISNLGQEEDIARGKELGVVEYFIKAKISIDDLVGKVKDFFKK</sequence>
<proteinExistence type="predicted"/>
<keyword evidence="1 2" id="KW-0597">Phosphoprotein</keyword>
<dbReference type="Gene3D" id="3.40.50.2300">
    <property type="match status" value="1"/>
</dbReference>
<dbReference type="InterPro" id="IPR001789">
    <property type="entry name" value="Sig_transdc_resp-reg_receiver"/>
</dbReference>
<dbReference type="SMART" id="SM00448">
    <property type="entry name" value="REC"/>
    <property type="match status" value="1"/>
</dbReference>
<dbReference type="CDD" id="cd17574">
    <property type="entry name" value="REC_OmpR"/>
    <property type="match status" value="1"/>
</dbReference>
<evidence type="ECO:0000259" key="3">
    <source>
        <dbReference type="PROSITE" id="PS50110"/>
    </source>
</evidence>
<protein>
    <submittedName>
        <fullName evidence="4">Response regulator</fullName>
    </submittedName>
</protein>
<evidence type="ECO:0000313" key="4">
    <source>
        <dbReference type="EMBL" id="PIY59245.1"/>
    </source>
</evidence>
<dbReference type="PANTHER" id="PTHR44591">
    <property type="entry name" value="STRESS RESPONSE REGULATOR PROTEIN 1"/>
    <property type="match status" value="1"/>
</dbReference>
<dbReference type="PROSITE" id="PS50110">
    <property type="entry name" value="RESPONSE_REGULATORY"/>
    <property type="match status" value="1"/>
</dbReference>
<comment type="caution">
    <text evidence="4">The sequence shown here is derived from an EMBL/GenBank/DDBJ whole genome shotgun (WGS) entry which is preliminary data.</text>
</comment>
<evidence type="ECO:0000313" key="5">
    <source>
        <dbReference type="Proteomes" id="UP000230363"/>
    </source>
</evidence>
<name>A0A2M7Q860_9BACT</name>
<gene>
    <name evidence="4" type="ORF">COY96_02845</name>
</gene>
<dbReference type="PANTHER" id="PTHR44591:SF3">
    <property type="entry name" value="RESPONSE REGULATORY DOMAIN-CONTAINING PROTEIN"/>
    <property type="match status" value="1"/>
</dbReference>
<dbReference type="Proteomes" id="UP000230363">
    <property type="component" value="Unassembled WGS sequence"/>
</dbReference>
<dbReference type="AlphaFoldDB" id="A0A2M7Q860"/>
<accession>A0A2M7Q860</accession>
<feature type="domain" description="Response regulatory" evidence="3">
    <location>
        <begin position="19"/>
        <end position="138"/>
    </location>
</feature>
<dbReference type="Pfam" id="PF00072">
    <property type="entry name" value="Response_reg"/>
    <property type="match status" value="1"/>
</dbReference>
<dbReference type="InterPro" id="IPR050595">
    <property type="entry name" value="Bact_response_regulator"/>
</dbReference>
<dbReference type="SUPFAM" id="SSF52172">
    <property type="entry name" value="CheY-like"/>
    <property type="match status" value="1"/>
</dbReference>
<evidence type="ECO:0000256" key="2">
    <source>
        <dbReference type="PROSITE-ProRule" id="PRU00169"/>
    </source>
</evidence>
<feature type="modified residue" description="4-aspartylphosphate" evidence="2">
    <location>
        <position position="68"/>
    </location>
</feature>
<reference evidence="5" key="1">
    <citation type="submission" date="2017-09" db="EMBL/GenBank/DDBJ databases">
        <title>Depth-based differentiation of microbial function through sediment-hosted aquifers and enrichment of novel symbionts in the deep terrestrial subsurface.</title>
        <authorList>
            <person name="Probst A.J."/>
            <person name="Ladd B."/>
            <person name="Jarett J.K."/>
            <person name="Geller-Mcgrath D.E."/>
            <person name="Sieber C.M.K."/>
            <person name="Emerson J.B."/>
            <person name="Anantharaman K."/>
            <person name="Thomas B.C."/>
            <person name="Malmstrom R."/>
            <person name="Stieglmeier M."/>
            <person name="Klingl A."/>
            <person name="Woyke T."/>
            <person name="Ryan C.M."/>
            <person name="Banfield J.F."/>
        </authorList>
    </citation>
    <scope>NUCLEOTIDE SEQUENCE [LARGE SCALE GENOMIC DNA]</scope>
</reference>
<organism evidence="4 5">
    <name type="scientific">Candidatus Wolfebacteria bacterium CG_4_10_14_0_8_um_filter_37_11</name>
    <dbReference type="NCBI Taxonomy" id="1975062"/>
    <lineage>
        <taxon>Bacteria</taxon>
        <taxon>Candidatus Wolfeibacteriota</taxon>
    </lineage>
</organism>